<organism evidence="2 3">
    <name type="scientific">Prymnesium parvum</name>
    <name type="common">Toxic golden alga</name>
    <dbReference type="NCBI Taxonomy" id="97485"/>
    <lineage>
        <taxon>Eukaryota</taxon>
        <taxon>Haptista</taxon>
        <taxon>Haptophyta</taxon>
        <taxon>Prymnesiophyceae</taxon>
        <taxon>Prymnesiales</taxon>
        <taxon>Prymnesiaceae</taxon>
        <taxon>Prymnesium</taxon>
    </lineage>
</organism>
<dbReference type="EMBL" id="JBGBPQ010000015">
    <property type="protein sequence ID" value="KAL1510372.1"/>
    <property type="molecule type" value="Genomic_DNA"/>
</dbReference>
<feature type="region of interest" description="Disordered" evidence="1">
    <location>
        <begin position="1"/>
        <end position="52"/>
    </location>
</feature>
<name>A0AB34IYS6_PRYPA</name>
<reference evidence="2 3" key="1">
    <citation type="journal article" date="2024" name="Science">
        <title>Giant polyketide synthase enzymes in the biosynthesis of giant marine polyether toxins.</title>
        <authorList>
            <person name="Fallon T.R."/>
            <person name="Shende V.V."/>
            <person name="Wierzbicki I.H."/>
            <person name="Pendleton A.L."/>
            <person name="Watervoot N.F."/>
            <person name="Auber R.P."/>
            <person name="Gonzalez D.J."/>
            <person name="Wisecaver J.H."/>
            <person name="Moore B.S."/>
        </authorList>
    </citation>
    <scope>NUCLEOTIDE SEQUENCE [LARGE SCALE GENOMIC DNA]</scope>
    <source>
        <strain evidence="2 3">12B1</strain>
    </source>
</reference>
<gene>
    <name evidence="2" type="ORF">AB1Y20_006683</name>
</gene>
<keyword evidence="3" id="KW-1185">Reference proteome</keyword>
<evidence type="ECO:0000313" key="3">
    <source>
        <dbReference type="Proteomes" id="UP001515480"/>
    </source>
</evidence>
<comment type="caution">
    <text evidence="2">The sequence shown here is derived from an EMBL/GenBank/DDBJ whole genome shotgun (WGS) entry which is preliminary data.</text>
</comment>
<evidence type="ECO:0000313" key="2">
    <source>
        <dbReference type="EMBL" id="KAL1510372.1"/>
    </source>
</evidence>
<feature type="compositionally biased region" description="Basic and acidic residues" evidence="1">
    <location>
        <begin position="11"/>
        <end position="49"/>
    </location>
</feature>
<dbReference type="Proteomes" id="UP001515480">
    <property type="component" value="Unassembled WGS sequence"/>
</dbReference>
<accession>A0AB34IYS6</accession>
<proteinExistence type="predicted"/>
<protein>
    <submittedName>
        <fullName evidence="2">Uncharacterized protein</fullName>
    </submittedName>
</protein>
<sequence>MARAGACTRARLPDTAKQRRRDMKTAEHRDALHAERPHSVVHAEQEMSRCHSRSTNNERFAEYVRTRHEHSASLQELYESVVYRERAWSRKIRKQQSLALFIQRIVTRYGARRQTDHPRIWCVGEDRWVAWCGVQQGTPALRDC</sequence>
<dbReference type="AlphaFoldDB" id="A0AB34IYS6"/>
<evidence type="ECO:0000256" key="1">
    <source>
        <dbReference type="SAM" id="MobiDB-lite"/>
    </source>
</evidence>